<proteinExistence type="predicted"/>
<gene>
    <name evidence="1" type="ORF">NCTC10343_01625</name>
</gene>
<dbReference type="AlphaFoldDB" id="A0A378XXA8"/>
<organism evidence="1 2">
    <name type="scientific">Paenibacillus polymyxa</name>
    <name type="common">Bacillus polymyxa</name>
    <dbReference type="NCBI Taxonomy" id="1406"/>
    <lineage>
        <taxon>Bacteria</taxon>
        <taxon>Bacillati</taxon>
        <taxon>Bacillota</taxon>
        <taxon>Bacilli</taxon>
        <taxon>Bacillales</taxon>
        <taxon>Paenibacillaceae</taxon>
        <taxon>Paenibacillus</taxon>
    </lineage>
</organism>
<evidence type="ECO:0000313" key="2">
    <source>
        <dbReference type="Proteomes" id="UP000254400"/>
    </source>
</evidence>
<dbReference type="GeneID" id="93350412"/>
<name>A0A378XXA8_PAEPO</name>
<dbReference type="Proteomes" id="UP000254400">
    <property type="component" value="Unassembled WGS sequence"/>
</dbReference>
<protein>
    <submittedName>
        <fullName evidence="1">Uncharacterized protein</fullName>
    </submittedName>
</protein>
<reference evidence="1 2" key="1">
    <citation type="submission" date="2018-06" db="EMBL/GenBank/DDBJ databases">
        <authorList>
            <consortium name="Pathogen Informatics"/>
            <person name="Doyle S."/>
        </authorList>
    </citation>
    <scope>NUCLEOTIDE SEQUENCE [LARGE SCALE GENOMIC DNA]</scope>
    <source>
        <strain evidence="1 2">NCTC10343</strain>
    </source>
</reference>
<dbReference type="EMBL" id="UGSC01000001">
    <property type="protein sequence ID" value="SUA68324.1"/>
    <property type="molecule type" value="Genomic_DNA"/>
</dbReference>
<sequence length="105" mass="12850">MDEQLSQWIDDYDRLRKKERKKWKAKDYLLMRQMLAKYFPEYNTTTILYISYLEKAKEKIPKLQTIIDCLDIDKPSYSQEQNYLEAINVEIWDALIPYKEELKSM</sequence>
<evidence type="ECO:0000313" key="1">
    <source>
        <dbReference type="EMBL" id="SUA68324.1"/>
    </source>
</evidence>
<accession>A0A378XXA8</accession>
<dbReference type="RefSeq" id="WP_019686710.1">
    <property type="nucleotide sequence ID" value="NZ_CP036496.1"/>
</dbReference>